<dbReference type="Proteomes" id="UP000299084">
    <property type="component" value="Unassembled WGS sequence"/>
</dbReference>
<feature type="compositionally biased region" description="Gly residues" evidence="1">
    <location>
        <begin position="10"/>
        <end position="20"/>
    </location>
</feature>
<keyword evidence="3" id="KW-1185">Reference proteome</keyword>
<accession>A0A5N4C2Z7</accession>
<evidence type="ECO:0000256" key="1">
    <source>
        <dbReference type="SAM" id="MobiDB-lite"/>
    </source>
</evidence>
<organism evidence="2 3">
    <name type="scientific">Camelus dromedarius</name>
    <name type="common">Dromedary</name>
    <name type="synonym">Arabian camel</name>
    <dbReference type="NCBI Taxonomy" id="9838"/>
    <lineage>
        <taxon>Eukaryota</taxon>
        <taxon>Metazoa</taxon>
        <taxon>Chordata</taxon>
        <taxon>Craniata</taxon>
        <taxon>Vertebrata</taxon>
        <taxon>Euteleostomi</taxon>
        <taxon>Mammalia</taxon>
        <taxon>Eutheria</taxon>
        <taxon>Laurasiatheria</taxon>
        <taxon>Artiodactyla</taxon>
        <taxon>Tylopoda</taxon>
        <taxon>Camelidae</taxon>
        <taxon>Camelus</taxon>
    </lineage>
</organism>
<comment type="caution">
    <text evidence="2">The sequence shown here is derived from an EMBL/GenBank/DDBJ whole genome shotgun (WGS) entry which is preliminary data.</text>
</comment>
<dbReference type="AlphaFoldDB" id="A0A5N4C2Z7"/>
<reference evidence="2 3" key="1">
    <citation type="journal article" date="2019" name="Mol. Ecol. Resour.">
        <title>Improving Illumina assemblies with Hi-C and long reads: an example with the North African dromedary.</title>
        <authorList>
            <person name="Elbers J.P."/>
            <person name="Rogers M.F."/>
            <person name="Perelman P.L."/>
            <person name="Proskuryakova A.A."/>
            <person name="Serdyukova N.A."/>
            <person name="Johnson W.E."/>
            <person name="Horin P."/>
            <person name="Corander J."/>
            <person name="Murphy D."/>
            <person name="Burger P.A."/>
        </authorList>
    </citation>
    <scope>NUCLEOTIDE SEQUENCE [LARGE SCALE GENOMIC DNA]</scope>
    <source>
        <strain evidence="2">Drom800</strain>
        <tissue evidence="2">Blood</tissue>
    </source>
</reference>
<feature type="region of interest" description="Disordered" evidence="1">
    <location>
        <begin position="1"/>
        <end position="52"/>
    </location>
</feature>
<protein>
    <submittedName>
        <fullName evidence="2">Uncharacterized protein</fullName>
    </submittedName>
</protein>
<name>A0A5N4C2Z7_CAMDR</name>
<feature type="compositionally biased region" description="Basic and acidic residues" evidence="1">
    <location>
        <begin position="23"/>
        <end position="39"/>
    </location>
</feature>
<gene>
    <name evidence="2" type="ORF">Cadr_000003276</name>
</gene>
<dbReference type="EMBL" id="JWIN03000037">
    <property type="protein sequence ID" value="KAB1253249.1"/>
    <property type="molecule type" value="Genomic_DNA"/>
</dbReference>
<proteinExistence type="predicted"/>
<evidence type="ECO:0000313" key="2">
    <source>
        <dbReference type="EMBL" id="KAB1253249.1"/>
    </source>
</evidence>
<evidence type="ECO:0000313" key="3">
    <source>
        <dbReference type="Proteomes" id="UP000299084"/>
    </source>
</evidence>
<sequence length="184" mass="19810">MRSRFADKGTGLGEGEGLGQDLGNREGLLEEGVKQEETRRKNRSFWGGTSGVISESSWTPPSGLYCQEWIRITRLVREEQPVCGAMTGYFSGSRPLSSLTLLHLPKEDTQDKGDSDGGGEAGEVKGLLLRPQSPPLSLEGRTFSPSNPASLQSPPGHPLVTTLLLLSLHPHLVCALLHTLVQAV</sequence>